<proteinExistence type="predicted"/>
<organism evidence="1 2">
    <name type="scientific">Macrosiphum euphorbiae</name>
    <name type="common">potato aphid</name>
    <dbReference type="NCBI Taxonomy" id="13131"/>
    <lineage>
        <taxon>Eukaryota</taxon>
        <taxon>Metazoa</taxon>
        <taxon>Ecdysozoa</taxon>
        <taxon>Arthropoda</taxon>
        <taxon>Hexapoda</taxon>
        <taxon>Insecta</taxon>
        <taxon>Pterygota</taxon>
        <taxon>Neoptera</taxon>
        <taxon>Paraneoptera</taxon>
        <taxon>Hemiptera</taxon>
        <taxon>Sternorrhyncha</taxon>
        <taxon>Aphidomorpha</taxon>
        <taxon>Aphidoidea</taxon>
        <taxon>Aphididae</taxon>
        <taxon>Macrosiphini</taxon>
        <taxon>Macrosiphum</taxon>
    </lineage>
</organism>
<gene>
    <name evidence="1" type="ORF">MEUPH1_LOCUS25173</name>
</gene>
<comment type="caution">
    <text evidence="1">The sequence shown here is derived from an EMBL/GenBank/DDBJ whole genome shotgun (WGS) entry which is preliminary data.</text>
</comment>
<keyword evidence="2" id="KW-1185">Reference proteome</keyword>
<dbReference type="Proteomes" id="UP001160148">
    <property type="component" value="Unassembled WGS sequence"/>
</dbReference>
<evidence type="ECO:0000313" key="2">
    <source>
        <dbReference type="Proteomes" id="UP001160148"/>
    </source>
</evidence>
<name>A0AAV0XTM4_9HEMI</name>
<evidence type="ECO:0000313" key="1">
    <source>
        <dbReference type="EMBL" id="CAI6371133.1"/>
    </source>
</evidence>
<accession>A0AAV0XTM4</accession>
<sequence>MASQNETLSQPSLVAPHNLIPSKPKSKCPGCGKDYVSLNGHLAKASGPCAAIRAQRLIDSTPAASGSSSSNPLNASLAPIRNIQAINPQPVAVVADLSKNLIQEADSFANQFESYIVLNPNESSINEFDKLVAKFSTFLFEANNRLPGPQIQLLHSTESASKVTAMSWIANTENHQTRNAQQNAKPKEPVINIITTWHNGSTPTKGERWQTAF</sequence>
<dbReference type="EMBL" id="CARXXK010000782">
    <property type="protein sequence ID" value="CAI6371133.1"/>
    <property type="molecule type" value="Genomic_DNA"/>
</dbReference>
<dbReference type="AlphaFoldDB" id="A0AAV0XTM4"/>
<protein>
    <submittedName>
        <fullName evidence="1">Uncharacterized protein</fullName>
    </submittedName>
</protein>
<reference evidence="1 2" key="1">
    <citation type="submission" date="2023-01" db="EMBL/GenBank/DDBJ databases">
        <authorList>
            <person name="Whitehead M."/>
        </authorList>
    </citation>
    <scope>NUCLEOTIDE SEQUENCE [LARGE SCALE GENOMIC DNA]</scope>
</reference>